<keyword evidence="3" id="KW-1185">Reference proteome</keyword>
<dbReference type="InterPro" id="IPR013785">
    <property type="entry name" value="Aldolase_TIM"/>
</dbReference>
<keyword evidence="1" id="KW-0704">Schiff base</keyword>
<dbReference type="GO" id="GO:0004801">
    <property type="term" value="F:transaldolase activity"/>
    <property type="evidence" value="ECO:0007669"/>
    <property type="project" value="UniProtKB-EC"/>
</dbReference>
<name>A0ABV9CKJ7_9ACTN</name>
<dbReference type="EMBL" id="JBHSFP010000013">
    <property type="protein sequence ID" value="MFC4533029.1"/>
    <property type="molecule type" value="Genomic_DNA"/>
</dbReference>
<dbReference type="InterPro" id="IPR001585">
    <property type="entry name" value="TAL/FSA"/>
</dbReference>
<proteinExistence type="predicted"/>
<dbReference type="SUPFAM" id="SSF51569">
    <property type="entry name" value="Aldolase"/>
    <property type="match status" value="1"/>
</dbReference>
<dbReference type="Pfam" id="PF00923">
    <property type="entry name" value="TAL_FSA"/>
    <property type="match status" value="1"/>
</dbReference>
<reference evidence="3" key="1">
    <citation type="journal article" date="2019" name="Int. J. Syst. Evol. Microbiol.">
        <title>The Global Catalogue of Microorganisms (GCM) 10K type strain sequencing project: providing services to taxonomists for standard genome sequencing and annotation.</title>
        <authorList>
            <consortium name="The Broad Institute Genomics Platform"/>
            <consortium name="The Broad Institute Genome Sequencing Center for Infectious Disease"/>
            <person name="Wu L."/>
            <person name="Ma J."/>
        </authorList>
    </citation>
    <scope>NUCLEOTIDE SEQUENCE [LARGE SCALE GENOMIC DNA]</scope>
    <source>
        <strain evidence="3">CGMCC 4.7132</strain>
    </source>
</reference>
<dbReference type="Gene3D" id="3.20.20.70">
    <property type="entry name" value="Aldolase class I"/>
    <property type="match status" value="1"/>
</dbReference>
<sequence length="216" mass="23045">MTVYVDSADRRDIHAAAQLGFVKGVTTNPSLMRTVTDDPLRHLKELLTGEELTEFYYQPCGAYADLREEAEAAWSLAPGRVIVKSPATPGGVALASRLAARGVPVALTAAQTPNAMIVAEATGCVAVIPYVDRAWRDPRTENELVAALARVRRGTTRIVAASVKNAGQFTRAFSDGADAVTAPLAVLRQVLDHPSALEAERDFAAEYRAERAGEGA</sequence>
<dbReference type="PANTHER" id="PTHR10683">
    <property type="entry name" value="TRANSALDOLASE"/>
    <property type="match status" value="1"/>
</dbReference>
<gene>
    <name evidence="2" type="ORF">ACFO60_19805</name>
</gene>
<comment type="caution">
    <text evidence="2">The sequence shown here is derived from an EMBL/GenBank/DDBJ whole genome shotgun (WGS) entry which is preliminary data.</text>
</comment>
<dbReference type="RefSeq" id="WP_380842016.1">
    <property type="nucleotide sequence ID" value="NZ_JBHSFP010000013.1"/>
</dbReference>
<evidence type="ECO:0000256" key="1">
    <source>
        <dbReference type="ARBA" id="ARBA00023270"/>
    </source>
</evidence>
<evidence type="ECO:0000313" key="2">
    <source>
        <dbReference type="EMBL" id="MFC4533029.1"/>
    </source>
</evidence>
<dbReference type="PROSITE" id="PS01054">
    <property type="entry name" value="TRANSALDOLASE_1"/>
    <property type="match status" value="1"/>
</dbReference>
<protein>
    <submittedName>
        <fullName evidence="2">Transaldolase family protein</fullName>
        <ecNumber evidence="2">2.2.1.2</ecNumber>
    </submittedName>
</protein>
<evidence type="ECO:0000313" key="3">
    <source>
        <dbReference type="Proteomes" id="UP001596004"/>
    </source>
</evidence>
<dbReference type="Proteomes" id="UP001596004">
    <property type="component" value="Unassembled WGS sequence"/>
</dbReference>
<keyword evidence="2" id="KW-0808">Transferase</keyword>
<dbReference type="EC" id="2.2.1.2" evidence="2"/>
<organism evidence="2 3">
    <name type="scientific">Sphaerisporangium dianthi</name>
    <dbReference type="NCBI Taxonomy" id="1436120"/>
    <lineage>
        <taxon>Bacteria</taxon>
        <taxon>Bacillati</taxon>
        <taxon>Actinomycetota</taxon>
        <taxon>Actinomycetes</taxon>
        <taxon>Streptosporangiales</taxon>
        <taxon>Streptosporangiaceae</taxon>
        <taxon>Sphaerisporangium</taxon>
    </lineage>
</organism>
<dbReference type="PANTHER" id="PTHR10683:SF40">
    <property type="entry name" value="FRUCTOSE-6-PHOSPHATE ALDOLASE 1-RELATED"/>
    <property type="match status" value="1"/>
</dbReference>
<accession>A0ABV9CKJ7</accession>
<dbReference type="InterPro" id="IPR018225">
    <property type="entry name" value="Transaldolase_AS"/>
</dbReference>